<evidence type="ECO:0000256" key="2">
    <source>
        <dbReference type="ARBA" id="ARBA00022553"/>
    </source>
</evidence>
<reference evidence="4" key="1">
    <citation type="submission" date="2019-10" db="EMBL/GenBank/DDBJ databases">
        <title>Bird 10,000 Genomes (B10K) Project - Family phase.</title>
        <authorList>
            <person name="Zhang G."/>
        </authorList>
    </citation>
    <scope>NUCLEOTIDE SEQUENCE</scope>
    <source>
        <strain evidence="4">B10K-DU-002-53</strain>
        <tissue evidence="4">Muscle</tissue>
    </source>
</reference>
<comment type="caution">
    <text evidence="4">The sequence shown here is derived from an EMBL/GenBank/DDBJ whole genome shotgun (WGS) entry which is preliminary data.</text>
</comment>
<dbReference type="PANTHER" id="PTHR17537:SF3">
    <property type="entry name" value="PROTEIN TOB2"/>
    <property type="match status" value="1"/>
</dbReference>
<dbReference type="SUPFAM" id="SSF160696">
    <property type="entry name" value="BTG domain-like"/>
    <property type="match status" value="1"/>
</dbReference>
<evidence type="ECO:0000313" key="5">
    <source>
        <dbReference type="Proteomes" id="UP000633448"/>
    </source>
</evidence>
<organism evidence="4 5">
    <name type="scientific">Pitta sordida</name>
    <name type="common">Hooded pitta</name>
    <dbReference type="NCBI Taxonomy" id="9163"/>
    <lineage>
        <taxon>Eukaryota</taxon>
        <taxon>Metazoa</taxon>
        <taxon>Chordata</taxon>
        <taxon>Craniata</taxon>
        <taxon>Vertebrata</taxon>
        <taxon>Euteleostomi</taxon>
        <taxon>Archelosauria</taxon>
        <taxon>Archosauria</taxon>
        <taxon>Dinosauria</taxon>
        <taxon>Saurischia</taxon>
        <taxon>Theropoda</taxon>
        <taxon>Coelurosauria</taxon>
        <taxon>Aves</taxon>
        <taxon>Neognathae</taxon>
        <taxon>Neoaves</taxon>
        <taxon>Telluraves</taxon>
        <taxon>Australaves</taxon>
        <taxon>Passeriformes</taxon>
        <taxon>Pittidae</taxon>
        <taxon>Pitta</taxon>
    </lineage>
</organism>
<dbReference type="GO" id="GO:0003714">
    <property type="term" value="F:transcription corepressor activity"/>
    <property type="evidence" value="ECO:0007669"/>
    <property type="project" value="TreeGrafter"/>
</dbReference>
<comment type="similarity">
    <text evidence="1">Belongs to the BTG family.</text>
</comment>
<dbReference type="Pfam" id="PF07742">
    <property type="entry name" value="BTG"/>
    <property type="match status" value="1"/>
</dbReference>
<name>A0A851FBH2_PITSO</name>
<dbReference type="Gene3D" id="3.90.640.90">
    <property type="entry name" value="Anti-proliferative protein, N-terminal domain"/>
    <property type="match status" value="1"/>
</dbReference>
<feature type="non-terminal residue" evidence="4">
    <location>
        <position position="320"/>
    </location>
</feature>
<dbReference type="InterPro" id="IPR015676">
    <property type="entry name" value="Tob1/2"/>
</dbReference>
<dbReference type="GO" id="GO:0005737">
    <property type="term" value="C:cytoplasm"/>
    <property type="evidence" value="ECO:0007669"/>
    <property type="project" value="TreeGrafter"/>
</dbReference>
<proteinExistence type="inferred from homology"/>
<evidence type="ECO:0000313" key="4">
    <source>
        <dbReference type="EMBL" id="NWI90222.1"/>
    </source>
</evidence>
<feature type="domain" description="Anti-proliferative protein" evidence="3">
    <location>
        <begin position="1"/>
        <end position="106"/>
    </location>
</feature>
<gene>
    <name evidence="4" type="primary">Tob2_0</name>
    <name evidence="4" type="ORF">PITSOR_R14436</name>
</gene>
<accession>A0A851FBH2</accession>
<dbReference type="AlphaFoldDB" id="A0A851FBH2"/>
<evidence type="ECO:0000259" key="3">
    <source>
        <dbReference type="SMART" id="SM00099"/>
    </source>
</evidence>
<feature type="non-terminal residue" evidence="4">
    <location>
        <position position="1"/>
    </location>
</feature>
<dbReference type="InterPro" id="IPR036054">
    <property type="entry name" value="BTG-like_sf"/>
</dbReference>
<dbReference type="GO" id="GO:0005634">
    <property type="term" value="C:nucleus"/>
    <property type="evidence" value="ECO:0007669"/>
    <property type="project" value="TreeGrafter"/>
</dbReference>
<dbReference type="OrthoDB" id="19928at2759"/>
<sequence length="320" mass="35323">MHLEIRIALNFILSYLYNNVPRRRADMFGEELECLLRKKYERHWYPEKPLKGSGYRCINIGEVMDPVVELAAKQSGLAVEDVHAYMPEDLSIWIDPFEVSYRIGEKGSVKILYLDDSRGCSTVVQKKETKSSFNTQIFVPISCQDSLLSNSLSPSFAQSSDPTVIPCSAQPITFTAATFAATKFGSTKSRRNRAMSGQQLRTVRSPTTNVLKHKGLSLSMPSLNFVRSAESQAPQTQLSPSAKEFVYGGWLPGDSSLFFHGVAGESQASSILPALQFDTCIGGTFDMAQVIGGSTKSFLEKSPFVKGLSCNLNTIQYPSQ</sequence>
<dbReference type="PANTHER" id="PTHR17537">
    <property type="entry name" value="TRANSDUCER OF ERBB2 TOB"/>
    <property type="match status" value="1"/>
</dbReference>
<dbReference type="FunFam" id="3.90.640.90:FF:000001">
    <property type="entry name" value="TOB1 isoform 1"/>
    <property type="match status" value="1"/>
</dbReference>
<dbReference type="EMBL" id="WEKX01012715">
    <property type="protein sequence ID" value="NWI90222.1"/>
    <property type="molecule type" value="Genomic_DNA"/>
</dbReference>
<dbReference type="Proteomes" id="UP000633448">
    <property type="component" value="Unassembled WGS sequence"/>
</dbReference>
<protein>
    <submittedName>
        <fullName evidence="4">TOB2 protein</fullName>
    </submittedName>
</protein>
<dbReference type="SMART" id="SM00099">
    <property type="entry name" value="btg1"/>
    <property type="match status" value="1"/>
</dbReference>
<keyword evidence="5" id="KW-1185">Reference proteome</keyword>
<keyword evidence="2" id="KW-0597">Phosphoprotein</keyword>
<evidence type="ECO:0000256" key="1">
    <source>
        <dbReference type="ARBA" id="ARBA00007989"/>
    </source>
</evidence>
<dbReference type="PRINTS" id="PR00310">
    <property type="entry name" value="ANTIPRLFBTG1"/>
</dbReference>
<dbReference type="InterPro" id="IPR002087">
    <property type="entry name" value="Anti_prolifrtn"/>
</dbReference>